<feature type="non-terminal residue" evidence="1">
    <location>
        <position position="77"/>
    </location>
</feature>
<accession>A0AAW7XG95</accession>
<name>A0AAW7XG95_9GAMM</name>
<reference evidence="1" key="1">
    <citation type="submission" date="2023-07" db="EMBL/GenBank/DDBJ databases">
        <title>Genome content predicts the carbon catabolic preferences of heterotrophic bacteria.</title>
        <authorList>
            <person name="Gralka M."/>
        </authorList>
    </citation>
    <scope>NUCLEOTIDE SEQUENCE</scope>
    <source>
        <strain evidence="1">I3M17_2</strain>
    </source>
</reference>
<dbReference type="RefSeq" id="WP_303494859.1">
    <property type="nucleotide sequence ID" value="NZ_JAUOPB010000663.1"/>
</dbReference>
<comment type="caution">
    <text evidence="1">The sequence shown here is derived from an EMBL/GenBank/DDBJ whole genome shotgun (WGS) entry which is preliminary data.</text>
</comment>
<dbReference type="AlphaFoldDB" id="A0AAW7XG95"/>
<organism evidence="1 2">
    <name type="scientific">Saccharophagus degradans</name>
    <dbReference type="NCBI Taxonomy" id="86304"/>
    <lineage>
        <taxon>Bacteria</taxon>
        <taxon>Pseudomonadati</taxon>
        <taxon>Pseudomonadota</taxon>
        <taxon>Gammaproteobacteria</taxon>
        <taxon>Cellvibrionales</taxon>
        <taxon>Cellvibrionaceae</taxon>
        <taxon>Saccharophagus</taxon>
    </lineage>
</organism>
<dbReference type="Proteomes" id="UP001169760">
    <property type="component" value="Unassembled WGS sequence"/>
</dbReference>
<evidence type="ECO:0000313" key="2">
    <source>
        <dbReference type="Proteomes" id="UP001169760"/>
    </source>
</evidence>
<feature type="non-terminal residue" evidence="1">
    <location>
        <position position="1"/>
    </location>
</feature>
<gene>
    <name evidence="1" type="ORF">Q4521_22925</name>
</gene>
<sequence>KLSFDNYEIKSFEANCIGENSGKIQIATLATMDYSAVVTGEDFSKSFNFTNLLNIDRLKAGTYQVLISIADSPGYKA</sequence>
<proteinExistence type="predicted"/>
<dbReference type="EMBL" id="JAUOPB010000663">
    <property type="protein sequence ID" value="MDO6425344.1"/>
    <property type="molecule type" value="Genomic_DNA"/>
</dbReference>
<evidence type="ECO:0000313" key="1">
    <source>
        <dbReference type="EMBL" id="MDO6425344.1"/>
    </source>
</evidence>
<protein>
    <submittedName>
        <fullName evidence="1">Uncharacterized protein</fullName>
    </submittedName>
</protein>